<sequence>MQSVCSSIESLKKTEEFYLDQVSSGVSAIKTAEKINNTLLHIVFLEELVFRLNTLRRCEELSCDTFVVSPRQKNTKVLQKLETDPHFLHLIETYALTRKEILKRRAIIRRRMRNQRKSI</sequence>
<proteinExistence type="predicted"/>
<dbReference type="WBParaSite" id="ES5_v2.g22871.t1">
    <property type="protein sequence ID" value="ES5_v2.g22871.t1"/>
    <property type="gene ID" value="ES5_v2.g22871"/>
</dbReference>
<evidence type="ECO:0000313" key="2">
    <source>
        <dbReference type="WBParaSite" id="ES5_v2.g22871.t1"/>
    </source>
</evidence>
<name>A0AC34FZV9_9BILA</name>
<dbReference type="Proteomes" id="UP000887579">
    <property type="component" value="Unplaced"/>
</dbReference>
<evidence type="ECO:0000313" key="1">
    <source>
        <dbReference type="Proteomes" id="UP000887579"/>
    </source>
</evidence>
<reference evidence="2" key="1">
    <citation type="submission" date="2022-11" db="UniProtKB">
        <authorList>
            <consortium name="WormBaseParasite"/>
        </authorList>
    </citation>
    <scope>IDENTIFICATION</scope>
</reference>
<organism evidence="1 2">
    <name type="scientific">Panagrolaimus sp. ES5</name>
    <dbReference type="NCBI Taxonomy" id="591445"/>
    <lineage>
        <taxon>Eukaryota</taxon>
        <taxon>Metazoa</taxon>
        <taxon>Ecdysozoa</taxon>
        <taxon>Nematoda</taxon>
        <taxon>Chromadorea</taxon>
        <taxon>Rhabditida</taxon>
        <taxon>Tylenchina</taxon>
        <taxon>Panagrolaimomorpha</taxon>
        <taxon>Panagrolaimoidea</taxon>
        <taxon>Panagrolaimidae</taxon>
        <taxon>Panagrolaimus</taxon>
    </lineage>
</organism>
<protein>
    <submittedName>
        <fullName evidence="2">Uncharacterized protein</fullName>
    </submittedName>
</protein>
<accession>A0AC34FZV9</accession>